<dbReference type="InterPro" id="IPR012902">
    <property type="entry name" value="N_methyl_site"/>
</dbReference>
<dbReference type="Pfam" id="PF00114">
    <property type="entry name" value="Pilin"/>
    <property type="match status" value="1"/>
</dbReference>
<evidence type="ECO:0000313" key="6">
    <source>
        <dbReference type="Proteomes" id="UP000515598"/>
    </source>
</evidence>
<feature type="transmembrane region" description="Helical" evidence="4">
    <location>
        <begin position="21"/>
        <end position="41"/>
    </location>
</feature>
<gene>
    <name evidence="5" type="ORF">GPNADHDJ_03122</name>
</gene>
<evidence type="ECO:0000256" key="2">
    <source>
        <dbReference type="ARBA" id="ARBA00022481"/>
    </source>
</evidence>
<dbReference type="InterPro" id="IPR045584">
    <property type="entry name" value="Pilin-like"/>
</dbReference>
<dbReference type="EMBL" id="CP060025">
    <property type="protein sequence ID" value="QNG78898.1"/>
    <property type="molecule type" value="Genomic_DNA"/>
</dbReference>
<evidence type="ECO:0000256" key="3">
    <source>
        <dbReference type="RuleBase" id="RU000389"/>
    </source>
</evidence>
<sequence length="160" mass="17838">MRKKISRAGHALRHTRRQRGFSLVELMVVVAIIAVLSLIAVPQYKKFSTKAKLAAALAELAGGKAGVEAWLAERGDFYGSDNRKLGVPESSERCETITAKYRADGGFEIDCLLRFDAGYNVGTWRSNLVLIMDTRSREWRCWTAIPYYDLLPKGCGPDNP</sequence>
<keyword evidence="4" id="KW-1133">Transmembrane helix</keyword>
<dbReference type="PANTHER" id="PTHR30093:SF34">
    <property type="entry name" value="PREPILIN PEPTIDASE-DEPENDENT PROTEIN D"/>
    <property type="match status" value="1"/>
</dbReference>
<dbReference type="InterPro" id="IPR001082">
    <property type="entry name" value="Pilin"/>
</dbReference>
<proteinExistence type="inferred from homology"/>
<dbReference type="GO" id="GO:0009289">
    <property type="term" value="C:pilus"/>
    <property type="evidence" value="ECO:0007669"/>
    <property type="project" value="InterPro"/>
</dbReference>
<evidence type="ECO:0000313" key="5">
    <source>
        <dbReference type="EMBL" id="QNG78898.1"/>
    </source>
</evidence>
<organism evidence="5 6">
    <name type="scientific">Stenotrophomonas maltophilia</name>
    <name type="common">Pseudomonas maltophilia</name>
    <name type="synonym">Xanthomonas maltophilia</name>
    <dbReference type="NCBI Taxonomy" id="40324"/>
    <lineage>
        <taxon>Bacteria</taxon>
        <taxon>Pseudomonadati</taxon>
        <taxon>Pseudomonadota</taxon>
        <taxon>Gammaproteobacteria</taxon>
        <taxon>Lysobacterales</taxon>
        <taxon>Lysobacteraceae</taxon>
        <taxon>Stenotrophomonas</taxon>
        <taxon>Stenotrophomonas maltophilia group</taxon>
    </lineage>
</organism>
<evidence type="ECO:0000256" key="1">
    <source>
        <dbReference type="ARBA" id="ARBA00005233"/>
    </source>
</evidence>
<dbReference type="Pfam" id="PF07963">
    <property type="entry name" value="N_methyl"/>
    <property type="match status" value="1"/>
</dbReference>
<dbReference type="AlphaFoldDB" id="A0AAX1IG58"/>
<dbReference type="Gene3D" id="3.30.700.10">
    <property type="entry name" value="Glycoprotein, Type 4 Pilin"/>
    <property type="match status" value="1"/>
</dbReference>
<keyword evidence="4" id="KW-0472">Membrane</keyword>
<evidence type="ECO:0000256" key="4">
    <source>
        <dbReference type="SAM" id="Phobius"/>
    </source>
</evidence>
<dbReference type="GO" id="GO:0007155">
    <property type="term" value="P:cell adhesion"/>
    <property type="evidence" value="ECO:0007669"/>
    <property type="project" value="InterPro"/>
</dbReference>
<accession>A0AAX1IG58</accession>
<dbReference type="NCBIfam" id="TIGR02532">
    <property type="entry name" value="IV_pilin_GFxxxE"/>
    <property type="match status" value="1"/>
</dbReference>
<dbReference type="PANTHER" id="PTHR30093">
    <property type="entry name" value="GENERAL SECRETION PATHWAY PROTEIN G"/>
    <property type="match status" value="1"/>
</dbReference>
<reference evidence="5 6" key="1">
    <citation type="submission" date="2020-08" db="EMBL/GenBank/DDBJ databases">
        <title>Phenotypic and transcriptomic analysis of seven clinical Stenotrophomonas maltophilia isolates identify a small set of shared and commonly regulated genes involved in biofilm lifestyle.</title>
        <authorList>
            <person name="Alio I."/>
            <person name="Gudzuhn M."/>
            <person name="Streit W."/>
        </authorList>
    </citation>
    <scope>NUCLEOTIDE SEQUENCE [LARGE SCALE GENOMIC DNA]</scope>
    <source>
        <strain evidence="5 6">UHH_SKK55</strain>
    </source>
</reference>
<protein>
    <submittedName>
        <fullName evidence="5">Pilin</fullName>
    </submittedName>
</protein>
<dbReference type="Proteomes" id="UP000515598">
    <property type="component" value="Chromosome"/>
</dbReference>
<dbReference type="PROSITE" id="PS00409">
    <property type="entry name" value="PROKAR_NTER_METHYL"/>
    <property type="match status" value="1"/>
</dbReference>
<keyword evidence="4" id="KW-0812">Transmembrane</keyword>
<dbReference type="SUPFAM" id="SSF54523">
    <property type="entry name" value="Pili subunits"/>
    <property type="match status" value="1"/>
</dbReference>
<keyword evidence="3" id="KW-0281">Fimbrium</keyword>
<dbReference type="RefSeq" id="WP_185807362.1">
    <property type="nucleotide sequence ID" value="NZ_CP040433.1"/>
</dbReference>
<name>A0AAX1IG58_STEMA</name>
<comment type="similarity">
    <text evidence="1 3">Belongs to the N-Me-Phe pilin family.</text>
</comment>
<keyword evidence="2" id="KW-0488">Methylation</keyword>